<feature type="transmembrane region" description="Helical" evidence="7">
    <location>
        <begin position="258"/>
        <end position="277"/>
    </location>
</feature>
<dbReference type="EMBL" id="UINC01017693">
    <property type="protein sequence ID" value="SVA73653.1"/>
    <property type="molecule type" value="Genomic_DNA"/>
</dbReference>
<dbReference type="GO" id="GO:0022857">
    <property type="term" value="F:transmembrane transporter activity"/>
    <property type="evidence" value="ECO:0007669"/>
    <property type="project" value="InterPro"/>
</dbReference>
<dbReference type="PROSITE" id="PS50928">
    <property type="entry name" value="ABC_TM1"/>
    <property type="match status" value="1"/>
</dbReference>
<organism evidence="9">
    <name type="scientific">marine metagenome</name>
    <dbReference type="NCBI Taxonomy" id="408172"/>
    <lineage>
        <taxon>unclassified sequences</taxon>
        <taxon>metagenomes</taxon>
        <taxon>ecological metagenomes</taxon>
    </lineage>
</organism>
<feature type="transmembrane region" description="Helical" evidence="7">
    <location>
        <begin position="108"/>
        <end position="131"/>
    </location>
</feature>
<evidence type="ECO:0000256" key="6">
    <source>
        <dbReference type="ARBA" id="ARBA00023136"/>
    </source>
</evidence>
<evidence type="ECO:0000256" key="5">
    <source>
        <dbReference type="ARBA" id="ARBA00022989"/>
    </source>
</evidence>
<feature type="transmembrane region" description="Helical" evidence="7">
    <location>
        <begin position="67"/>
        <end position="88"/>
    </location>
</feature>
<feature type="transmembrane region" description="Helical" evidence="7">
    <location>
        <begin position="32"/>
        <end position="55"/>
    </location>
</feature>
<keyword evidence="5 7" id="KW-1133">Transmembrane helix</keyword>
<keyword evidence="3" id="KW-1003">Cell membrane</keyword>
<dbReference type="PANTHER" id="PTHR30614:SF41">
    <property type="entry name" value="INNER MEMBRANE AMINO-ACID ABC TRANSPORTER PERMEASE PROTEIN YHDY"/>
    <property type="match status" value="1"/>
</dbReference>
<evidence type="ECO:0000256" key="2">
    <source>
        <dbReference type="ARBA" id="ARBA00022448"/>
    </source>
</evidence>
<evidence type="ECO:0000313" key="9">
    <source>
        <dbReference type="EMBL" id="SVA73653.1"/>
    </source>
</evidence>
<dbReference type="Pfam" id="PF00528">
    <property type="entry name" value="BPD_transp_1"/>
    <property type="match status" value="1"/>
</dbReference>
<proteinExistence type="predicted"/>
<gene>
    <name evidence="9" type="ORF">METZ01_LOCUS126507</name>
</gene>
<dbReference type="GO" id="GO:0006865">
    <property type="term" value="P:amino acid transport"/>
    <property type="evidence" value="ECO:0007669"/>
    <property type="project" value="TreeGrafter"/>
</dbReference>
<keyword evidence="2" id="KW-0813">Transport</keyword>
<dbReference type="InterPro" id="IPR035906">
    <property type="entry name" value="MetI-like_sf"/>
</dbReference>
<dbReference type="InterPro" id="IPR043429">
    <property type="entry name" value="ArtM/GltK/GlnP/TcyL/YhdX-like"/>
</dbReference>
<accession>A0A381YAY6</accession>
<feature type="domain" description="ABC transmembrane type-1" evidence="8">
    <location>
        <begin position="316"/>
        <end position="515"/>
    </location>
</feature>
<evidence type="ECO:0000259" key="8">
    <source>
        <dbReference type="PROSITE" id="PS50928"/>
    </source>
</evidence>
<dbReference type="SUPFAM" id="SSF161098">
    <property type="entry name" value="MetI-like"/>
    <property type="match status" value="1"/>
</dbReference>
<feature type="transmembrane region" description="Helical" evidence="7">
    <location>
        <begin position="316"/>
        <end position="340"/>
    </location>
</feature>
<dbReference type="GO" id="GO:0043190">
    <property type="term" value="C:ATP-binding cassette (ABC) transporter complex"/>
    <property type="evidence" value="ECO:0007669"/>
    <property type="project" value="InterPro"/>
</dbReference>
<protein>
    <recommendedName>
        <fullName evidence="8">ABC transmembrane type-1 domain-containing protein</fullName>
    </recommendedName>
</protein>
<sequence>MMDSAVKQILNIERGVAGRSRWDQDERMDSKLSLLCIGLSVSFSIYIFFSTHSLVEVGGDVTSSDRMVYSTAMAFAWLAVSWILLISVIKRTRIIRPSTPLGQIPLPWFGSTALLGILSSFIMLFLIEWLFDLLVISMRWDIVWANRVSVLIGPNLTEAMTQDYLVSENWRIWPIIYLIWALAGAAYGTSSTSIRSYLIGFGIVSAVVLIFAGNPLEANYNVDKVLLRLLLATALSLACFFAMRSYAGRVEEYKVNLAKKNLGIIAVATFFLTIILLDPPEIIKSTASFITDLGLFGSFLEPITRDGVPPGRWGGLLVNFVVAAAGCVLGFAIGVVLAFSRRSSSPILKWPGIAVIEIVRSGPLICWLYFAMYLLPDLADPLFTNPEDFDNIVRMMVIFSLFGGCYIAEVIRGGLQAVDSGQKEAALALGLSPLQIKLQIELPNAVRTTLPSIVSVFIGLWKDTTLLFIIEIIDFFRIAKTMANTDLRFLGDFLEPVYFTALVFWVFAFYLSRTSMNVEKGLGLIKEGGGDVA</sequence>
<dbReference type="CDD" id="cd06261">
    <property type="entry name" value="TM_PBP2"/>
    <property type="match status" value="1"/>
</dbReference>
<comment type="subcellular location">
    <subcellularLocation>
        <location evidence="1">Cell membrane</location>
        <topology evidence="1">Multi-pass membrane protein</topology>
    </subcellularLocation>
</comment>
<dbReference type="PANTHER" id="PTHR30614">
    <property type="entry name" value="MEMBRANE COMPONENT OF AMINO ACID ABC TRANSPORTER"/>
    <property type="match status" value="1"/>
</dbReference>
<dbReference type="Gene3D" id="1.10.3720.10">
    <property type="entry name" value="MetI-like"/>
    <property type="match status" value="1"/>
</dbReference>
<feature type="transmembrane region" description="Helical" evidence="7">
    <location>
        <begin position="493"/>
        <end position="511"/>
    </location>
</feature>
<feature type="transmembrane region" description="Helical" evidence="7">
    <location>
        <begin position="225"/>
        <end position="246"/>
    </location>
</feature>
<evidence type="ECO:0000256" key="7">
    <source>
        <dbReference type="SAM" id="Phobius"/>
    </source>
</evidence>
<reference evidence="9" key="1">
    <citation type="submission" date="2018-05" db="EMBL/GenBank/DDBJ databases">
        <authorList>
            <person name="Lanie J.A."/>
            <person name="Ng W.-L."/>
            <person name="Kazmierczak K.M."/>
            <person name="Andrzejewski T.M."/>
            <person name="Davidsen T.M."/>
            <person name="Wayne K.J."/>
            <person name="Tettelin H."/>
            <person name="Glass J.I."/>
            <person name="Rusch D."/>
            <person name="Podicherti R."/>
            <person name="Tsui H.-C.T."/>
            <person name="Winkler M.E."/>
        </authorList>
    </citation>
    <scope>NUCLEOTIDE SEQUENCE</scope>
</reference>
<evidence type="ECO:0000256" key="4">
    <source>
        <dbReference type="ARBA" id="ARBA00022692"/>
    </source>
</evidence>
<dbReference type="InterPro" id="IPR010065">
    <property type="entry name" value="AA_ABC_transptr_permease_3TM"/>
</dbReference>
<dbReference type="NCBIfam" id="TIGR01726">
    <property type="entry name" value="HEQRo_perm_3TM"/>
    <property type="match status" value="1"/>
</dbReference>
<keyword evidence="6 7" id="KW-0472">Membrane</keyword>
<dbReference type="AlphaFoldDB" id="A0A381YAY6"/>
<feature type="transmembrane region" description="Helical" evidence="7">
    <location>
        <begin position="196"/>
        <end position="213"/>
    </location>
</feature>
<name>A0A381YAY6_9ZZZZ</name>
<evidence type="ECO:0000256" key="1">
    <source>
        <dbReference type="ARBA" id="ARBA00004651"/>
    </source>
</evidence>
<dbReference type="InterPro" id="IPR000515">
    <property type="entry name" value="MetI-like"/>
</dbReference>
<feature type="transmembrane region" description="Helical" evidence="7">
    <location>
        <begin position="170"/>
        <end position="189"/>
    </location>
</feature>
<keyword evidence="4 7" id="KW-0812">Transmembrane</keyword>
<feature type="transmembrane region" description="Helical" evidence="7">
    <location>
        <begin position="352"/>
        <end position="372"/>
    </location>
</feature>
<feature type="transmembrane region" description="Helical" evidence="7">
    <location>
        <begin position="453"/>
        <end position="473"/>
    </location>
</feature>
<evidence type="ECO:0000256" key="3">
    <source>
        <dbReference type="ARBA" id="ARBA00022475"/>
    </source>
</evidence>
<feature type="transmembrane region" description="Helical" evidence="7">
    <location>
        <begin position="392"/>
        <end position="411"/>
    </location>
</feature>